<dbReference type="PANTHER" id="PTHR38459">
    <property type="entry name" value="PROPHAGE BACTOPRENOL-LINKED GLUCOSE TRANSLOCASE HOMOLOG"/>
    <property type="match status" value="1"/>
</dbReference>
<feature type="transmembrane region" description="Helical" evidence="6">
    <location>
        <begin position="79"/>
        <end position="99"/>
    </location>
</feature>
<evidence type="ECO:0000256" key="6">
    <source>
        <dbReference type="SAM" id="Phobius"/>
    </source>
</evidence>
<accession>A0A842HUQ5</accession>
<keyword evidence="9" id="KW-1185">Reference proteome</keyword>
<keyword evidence="4 6" id="KW-1133">Transmembrane helix</keyword>
<dbReference type="AlphaFoldDB" id="A0A842HUQ5"/>
<dbReference type="GO" id="GO:0005886">
    <property type="term" value="C:plasma membrane"/>
    <property type="evidence" value="ECO:0007669"/>
    <property type="project" value="TreeGrafter"/>
</dbReference>
<protein>
    <submittedName>
        <fullName evidence="8">GtrA family protein</fullName>
    </submittedName>
</protein>
<sequence length="132" mass="14733">MVSSSDLRRQLVRYAISGGALTLFYSAVYWIAAVPMAIDALVANALAFVATVAIGFVVHSRWSFAGHGRRDRPVRAWSLFLAVNLAGFALNSFWVWLIVERIGASPSWPLVPIVFVTPWLSFYLNRRWTFGG</sequence>
<dbReference type="InterPro" id="IPR051401">
    <property type="entry name" value="GtrA_CellWall_Glycosyl"/>
</dbReference>
<organism evidence="8 9">
    <name type="scientific">Parasphingopyxis marina</name>
    <dbReference type="NCBI Taxonomy" id="2761622"/>
    <lineage>
        <taxon>Bacteria</taxon>
        <taxon>Pseudomonadati</taxon>
        <taxon>Pseudomonadota</taxon>
        <taxon>Alphaproteobacteria</taxon>
        <taxon>Sphingomonadales</taxon>
        <taxon>Sphingomonadaceae</taxon>
        <taxon>Parasphingopyxis</taxon>
    </lineage>
</organism>
<proteinExistence type="inferred from homology"/>
<evidence type="ECO:0000256" key="1">
    <source>
        <dbReference type="ARBA" id="ARBA00004141"/>
    </source>
</evidence>
<dbReference type="InterPro" id="IPR007267">
    <property type="entry name" value="GtrA_DPMS_TM"/>
</dbReference>
<name>A0A842HUQ5_9SPHN</name>
<comment type="subcellular location">
    <subcellularLocation>
        <location evidence="1">Membrane</location>
        <topology evidence="1">Multi-pass membrane protein</topology>
    </subcellularLocation>
</comment>
<comment type="caution">
    <text evidence="8">The sequence shown here is derived from an EMBL/GenBank/DDBJ whole genome shotgun (WGS) entry which is preliminary data.</text>
</comment>
<dbReference type="PANTHER" id="PTHR38459:SF1">
    <property type="entry name" value="PROPHAGE BACTOPRENOL-LINKED GLUCOSE TRANSLOCASE HOMOLOG"/>
    <property type="match status" value="1"/>
</dbReference>
<gene>
    <name evidence="8" type="ORF">H6P80_00855</name>
</gene>
<evidence type="ECO:0000259" key="7">
    <source>
        <dbReference type="Pfam" id="PF04138"/>
    </source>
</evidence>
<evidence type="ECO:0000256" key="4">
    <source>
        <dbReference type="ARBA" id="ARBA00022989"/>
    </source>
</evidence>
<dbReference type="GO" id="GO:0000271">
    <property type="term" value="P:polysaccharide biosynthetic process"/>
    <property type="evidence" value="ECO:0007669"/>
    <property type="project" value="InterPro"/>
</dbReference>
<evidence type="ECO:0000313" key="9">
    <source>
        <dbReference type="Proteomes" id="UP000564378"/>
    </source>
</evidence>
<dbReference type="Proteomes" id="UP000564378">
    <property type="component" value="Unassembled WGS sequence"/>
</dbReference>
<feature type="transmembrane region" description="Helical" evidence="6">
    <location>
        <begin position="105"/>
        <end position="124"/>
    </location>
</feature>
<keyword evidence="3 6" id="KW-0812">Transmembrane</keyword>
<feature type="transmembrane region" description="Helical" evidence="6">
    <location>
        <begin position="38"/>
        <end position="58"/>
    </location>
</feature>
<keyword evidence="5 6" id="KW-0472">Membrane</keyword>
<dbReference type="EMBL" id="JACJVJ010000001">
    <property type="protein sequence ID" value="MBC2776157.1"/>
    <property type="molecule type" value="Genomic_DNA"/>
</dbReference>
<dbReference type="Pfam" id="PF04138">
    <property type="entry name" value="GtrA_DPMS_TM"/>
    <property type="match status" value="1"/>
</dbReference>
<evidence type="ECO:0000256" key="5">
    <source>
        <dbReference type="ARBA" id="ARBA00023136"/>
    </source>
</evidence>
<reference evidence="8 9" key="1">
    <citation type="submission" date="2020-08" db="EMBL/GenBank/DDBJ databases">
        <title>Draft genome sequence of Parasphingopyxis sp. GrpM-11.</title>
        <authorList>
            <person name="Oh J."/>
            <person name="Roh D.-H."/>
        </authorList>
    </citation>
    <scope>NUCLEOTIDE SEQUENCE [LARGE SCALE GENOMIC DNA]</scope>
    <source>
        <strain evidence="8 9">GrpM-11</strain>
    </source>
</reference>
<comment type="similarity">
    <text evidence="2">Belongs to the GtrA family.</text>
</comment>
<feature type="domain" description="GtrA/DPMS transmembrane" evidence="7">
    <location>
        <begin position="13"/>
        <end position="130"/>
    </location>
</feature>
<evidence type="ECO:0000256" key="3">
    <source>
        <dbReference type="ARBA" id="ARBA00022692"/>
    </source>
</evidence>
<dbReference type="RefSeq" id="WP_185799468.1">
    <property type="nucleotide sequence ID" value="NZ_JACJVJ010000001.1"/>
</dbReference>
<evidence type="ECO:0000313" key="8">
    <source>
        <dbReference type="EMBL" id="MBC2776157.1"/>
    </source>
</evidence>
<evidence type="ECO:0000256" key="2">
    <source>
        <dbReference type="ARBA" id="ARBA00009399"/>
    </source>
</evidence>
<feature type="transmembrane region" description="Helical" evidence="6">
    <location>
        <begin position="12"/>
        <end position="32"/>
    </location>
</feature>